<sequence length="117" mass="13537">MTAINDVNLKHVIGIKEKKKVYCLYKTLGKLTVTCELVSNYLHQSQLLFMNKQLDIISIFEISTFFSTFLKPMIEAVRMVLSCLFDRTKCPCQARSSFLIELQQQQQQQHSFPSSIV</sequence>
<proteinExistence type="predicted"/>
<dbReference type="AlphaFoldDB" id="A0A0V1HVY3"/>
<keyword evidence="2" id="KW-1185">Reference proteome</keyword>
<dbReference type="Proteomes" id="UP000055024">
    <property type="component" value="Unassembled WGS sequence"/>
</dbReference>
<accession>A0A0V1HVY3</accession>
<name>A0A0V1HVY3_9BILA</name>
<evidence type="ECO:0000313" key="2">
    <source>
        <dbReference type="Proteomes" id="UP000055024"/>
    </source>
</evidence>
<organism evidence="1 2">
    <name type="scientific">Trichinella zimbabwensis</name>
    <dbReference type="NCBI Taxonomy" id="268475"/>
    <lineage>
        <taxon>Eukaryota</taxon>
        <taxon>Metazoa</taxon>
        <taxon>Ecdysozoa</taxon>
        <taxon>Nematoda</taxon>
        <taxon>Enoplea</taxon>
        <taxon>Dorylaimia</taxon>
        <taxon>Trichinellida</taxon>
        <taxon>Trichinellidae</taxon>
        <taxon>Trichinella</taxon>
    </lineage>
</organism>
<comment type="caution">
    <text evidence="1">The sequence shown here is derived from an EMBL/GenBank/DDBJ whole genome shotgun (WGS) entry which is preliminary data.</text>
</comment>
<gene>
    <name evidence="1" type="ORF">T11_11477</name>
</gene>
<reference evidence="1 2" key="1">
    <citation type="submission" date="2015-01" db="EMBL/GenBank/DDBJ databases">
        <title>Evolution of Trichinella species and genotypes.</title>
        <authorList>
            <person name="Korhonen P.K."/>
            <person name="Edoardo P."/>
            <person name="Giuseppe L.R."/>
            <person name="Gasser R.B."/>
        </authorList>
    </citation>
    <scope>NUCLEOTIDE SEQUENCE [LARGE SCALE GENOMIC DNA]</scope>
    <source>
        <strain evidence="1">ISS1029</strain>
    </source>
</reference>
<protein>
    <submittedName>
        <fullName evidence="1">Uncharacterized protein</fullName>
    </submittedName>
</protein>
<evidence type="ECO:0000313" key="1">
    <source>
        <dbReference type="EMBL" id="KRZ14593.1"/>
    </source>
</evidence>
<dbReference type="EMBL" id="JYDP01000023">
    <property type="protein sequence ID" value="KRZ14593.1"/>
    <property type="molecule type" value="Genomic_DNA"/>
</dbReference>